<dbReference type="RefSeq" id="WP_092266899.1">
    <property type="nucleotide sequence ID" value="NZ_CP176856.1"/>
</dbReference>
<protein>
    <submittedName>
        <fullName evidence="3">Uncharacterized protein</fullName>
    </submittedName>
</protein>
<evidence type="ECO:0000313" key="3">
    <source>
        <dbReference type="EMBL" id="SFJ22373.1"/>
    </source>
</evidence>
<organism evidence="3 4">
    <name type="scientific">Brevibacillus centrosporus</name>
    <dbReference type="NCBI Taxonomy" id="54910"/>
    <lineage>
        <taxon>Bacteria</taxon>
        <taxon>Bacillati</taxon>
        <taxon>Bacillota</taxon>
        <taxon>Bacilli</taxon>
        <taxon>Bacillales</taxon>
        <taxon>Paenibacillaceae</taxon>
        <taxon>Brevibacillus</taxon>
    </lineage>
</organism>
<evidence type="ECO:0000313" key="4">
    <source>
        <dbReference type="Proteomes" id="UP000198915"/>
    </source>
</evidence>
<feature type="chain" id="PRO_5011543869" evidence="2">
    <location>
        <begin position="26"/>
        <end position="258"/>
    </location>
</feature>
<gene>
    <name evidence="3" type="ORF">SAMN05518846_102417</name>
</gene>
<dbReference type="AlphaFoldDB" id="A0A1I3PLK8"/>
<keyword evidence="4" id="KW-1185">Reference proteome</keyword>
<accession>A0A1I3PLK8</accession>
<dbReference type="Proteomes" id="UP000198915">
    <property type="component" value="Unassembled WGS sequence"/>
</dbReference>
<dbReference type="GeneID" id="301131355"/>
<evidence type="ECO:0000256" key="1">
    <source>
        <dbReference type="SAM" id="MobiDB-lite"/>
    </source>
</evidence>
<name>A0A1I3PLK8_9BACL</name>
<evidence type="ECO:0000256" key="2">
    <source>
        <dbReference type="SAM" id="SignalP"/>
    </source>
</evidence>
<dbReference type="EMBL" id="FORT01000002">
    <property type="protein sequence ID" value="SFJ22373.1"/>
    <property type="molecule type" value="Genomic_DNA"/>
</dbReference>
<dbReference type="PROSITE" id="PS51257">
    <property type="entry name" value="PROKAR_LIPOPROTEIN"/>
    <property type="match status" value="1"/>
</dbReference>
<feature type="region of interest" description="Disordered" evidence="1">
    <location>
        <begin position="37"/>
        <end position="58"/>
    </location>
</feature>
<sequence length="258" mass="29872">MRHAAAFFILLFALVSAGCSEGAGAPTEEMKLPIEMDTKQKDPEPAAGKQPGPAGEKMSKEWVVNRLDEISRYYFSRQEEALNQNLPFEEFREDLQRYMTNRFIDQEQLEQYYDGGIGMTRLFLFHYEPGTLRARTTILEQTKDRIVVKTMWFANELNSGYYEISTLQKSGGNWLLDEKRREETPKGGFQLTIQEAETYLKNYPYAEKPFQSVNFVGNQTLEDAHGEFAVFYQFDCDGEKYYISPIDGYVLSADLEHY</sequence>
<proteinExistence type="predicted"/>
<feature type="signal peptide" evidence="2">
    <location>
        <begin position="1"/>
        <end position="25"/>
    </location>
</feature>
<keyword evidence="2" id="KW-0732">Signal</keyword>
<reference evidence="4" key="1">
    <citation type="submission" date="2016-10" db="EMBL/GenBank/DDBJ databases">
        <authorList>
            <person name="Varghese N."/>
            <person name="Submissions S."/>
        </authorList>
    </citation>
    <scope>NUCLEOTIDE SEQUENCE [LARGE SCALE GENOMIC DNA]</scope>
    <source>
        <strain evidence="4">OK042</strain>
    </source>
</reference>